<dbReference type="FunFam" id="1.10.3470.10:FF:000001">
    <property type="entry name" value="Vitamin B12 ABC transporter permease BtuC"/>
    <property type="match status" value="1"/>
</dbReference>
<dbReference type="EMBL" id="BBIO01000020">
    <property type="protein sequence ID" value="GAK46500.1"/>
    <property type="molecule type" value="Genomic_DNA"/>
</dbReference>
<evidence type="ECO:0000313" key="11">
    <source>
        <dbReference type="Proteomes" id="UP000028702"/>
    </source>
</evidence>
<feature type="transmembrane region" description="Helical" evidence="8">
    <location>
        <begin position="191"/>
        <end position="216"/>
    </location>
</feature>
<dbReference type="eggNOG" id="COG0609">
    <property type="taxonomic scope" value="Bacteria"/>
</dbReference>
<dbReference type="Gene3D" id="1.10.3470.10">
    <property type="entry name" value="ABC transporter involved in vitamin B12 uptake, BtuC"/>
    <property type="match status" value="1"/>
</dbReference>
<gene>
    <name evidence="10" type="ORF">M2A_2999</name>
</gene>
<accession>A0A081BEN2</accession>
<evidence type="ECO:0000313" key="10">
    <source>
        <dbReference type="EMBL" id="GAK46500.1"/>
    </source>
</evidence>
<dbReference type="GO" id="GO:0005886">
    <property type="term" value="C:plasma membrane"/>
    <property type="evidence" value="ECO:0007669"/>
    <property type="project" value="UniProtKB-SubCell"/>
</dbReference>
<comment type="similarity">
    <text evidence="2">Belongs to the binding-protein-dependent transport system permease family. FecCD subfamily.</text>
</comment>
<evidence type="ECO:0000256" key="3">
    <source>
        <dbReference type="ARBA" id="ARBA00022448"/>
    </source>
</evidence>
<dbReference type="Pfam" id="PF01032">
    <property type="entry name" value="FecCD"/>
    <property type="match status" value="1"/>
</dbReference>
<feature type="chain" id="PRO_5001754999" evidence="9">
    <location>
        <begin position="22"/>
        <end position="331"/>
    </location>
</feature>
<keyword evidence="3" id="KW-0813">Transport</keyword>
<evidence type="ECO:0000256" key="5">
    <source>
        <dbReference type="ARBA" id="ARBA00022692"/>
    </source>
</evidence>
<evidence type="ECO:0000256" key="8">
    <source>
        <dbReference type="SAM" id="Phobius"/>
    </source>
</evidence>
<dbReference type="Proteomes" id="UP000028702">
    <property type="component" value="Unassembled WGS sequence"/>
</dbReference>
<name>A0A081BEN2_9HYPH</name>
<feature type="transmembrane region" description="Helical" evidence="8">
    <location>
        <begin position="304"/>
        <end position="323"/>
    </location>
</feature>
<feature type="transmembrane region" description="Helical" evidence="8">
    <location>
        <begin position="141"/>
        <end position="162"/>
    </location>
</feature>
<dbReference type="RefSeq" id="WP_045449170.1">
    <property type="nucleotide sequence ID" value="NZ_BBIO01000020.1"/>
</dbReference>
<dbReference type="PANTHER" id="PTHR30472">
    <property type="entry name" value="FERRIC ENTEROBACTIN TRANSPORT SYSTEM PERMEASE PROTEIN"/>
    <property type="match status" value="1"/>
</dbReference>
<dbReference type="GO" id="GO:0022857">
    <property type="term" value="F:transmembrane transporter activity"/>
    <property type="evidence" value="ECO:0007669"/>
    <property type="project" value="InterPro"/>
</dbReference>
<evidence type="ECO:0000256" key="4">
    <source>
        <dbReference type="ARBA" id="ARBA00022475"/>
    </source>
</evidence>
<evidence type="ECO:0000256" key="2">
    <source>
        <dbReference type="ARBA" id="ARBA00007935"/>
    </source>
</evidence>
<reference evidence="10 11" key="1">
    <citation type="submission" date="2014-07" db="EMBL/GenBank/DDBJ databases">
        <title>Tepidicaulis marinum gen. nov., sp. nov., a novel marine bacterium denitrifying nitrate to nitrous oxide strictly under microaerobic conditions.</title>
        <authorList>
            <person name="Takeuchi M."/>
            <person name="Yamagishi T."/>
            <person name="Kamagata Y."/>
            <person name="Oshima K."/>
            <person name="Hattori M."/>
            <person name="Katayama T."/>
            <person name="Hanada S."/>
            <person name="Tamaki H."/>
            <person name="Marumo K."/>
            <person name="Maeda H."/>
            <person name="Nedachi M."/>
            <person name="Iwasaki W."/>
            <person name="Suwa Y."/>
            <person name="Sakata S."/>
        </authorList>
    </citation>
    <scope>NUCLEOTIDE SEQUENCE [LARGE SCALE GENOMIC DNA]</scope>
    <source>
        <strain evidence="10 11">MA2</strain>
    </source>
</reference>
<dbReference type="SUPFAM" id="SSF81345">
    <property type="entry name" value="ABC transporter involved in vitamin B12 uptake, BtuC"/>
    <property type="match status" value="1"/>
</dbReference>
<comment type="caution">
    <text evidence="10">The sequence shown here is derived from an EMBL/GenBank/DDBJ whole genome shotgun (WGS) entry which is preliminary data.</text>
</comment>
<proteinExistence type="inferred from homology"/>
<organism evidence="10 11">
    <name type="scientific">Tepidicaulis marinus</name>
    <dbReference type="NCBI Taxonomy" id="1333998"/>
    <lineage>
        <taxon>Bacteria</taxon>
        <taxon>Pseudomonadati</taxon>
        <taxon>Pseudomonadota</taxon>
        <taxon>Alphaproteobacteria</taxon>
        <taxon>Hyphomicrobiales</taxon>
        <taxon>Parvibaculaceae</taxon>
        <taxon>Tepidicaulis</taxon>
    </lineage>
</organism>
<keyword evidence="5 8" id="KW-0812">Transmembrane</keyword>
<feature type="transmembrane region" description="Helical" evidence="8">
    <location>
        <begin position="276"/>
        <end position="298"/>
    </location>
</feature>
<keyword evidence="4" id="KW-1003">Cell membrane</keyword>
<feature type="transmembrane region" description="Helical" evidence="8">
    <location>
        <begin position="236"/>
        <end position="264"/>
    </location>
</feature>
<feature type="transmembrane region" description="Helical" evidence="8">
    <location>
        <begin position="89"/>
        <end position="108"/>
    </location>
</feature>
<keyword evidence="7 8" id="KW-0472">Membrane</keyword>
<feature type="transmembrane region" description="Helical" evidence="8">
    <location>
        <begin position="114"/>
        <end position="134"/>
    </location>
</feature>
<dbReference type="AlphaFoldDB" id="A0A081BEN2"/>
<dbReference type="InterPro" id="IPR037294">
    <property type="entry name" value="ABC_BtuC-like"/>
</dbReference>
<dbReference type="CDD" id="cd06550">
    <property type="entry name" value="TM_ABC_iron-siderophores_like"/>
    <property type="match status" value="1"/>
</dbReference>
<sequence length="331" mass="33404">MIRSNLKLNLALALLVAAAFAASIAMGRGGTFLTDAFREAYALDPETFAVILYDIRLPRALLGLFVGASLGLCGAALQGLLQNPLAEPGLIGASSGAALGAVSVFYFSLGGGMLGLPLGGIAGAALALGILYALAGRNPSLTTLILAGVAISAFAGALTSLALSLAPSPYAALEIVFWMLGSLADRSMEHVLFAAPFMVLGALIIASTARALDAYALGEDTATSLGFNPASVKARVILGTALAVGAAVAVTGVVGFIGLVVPHLVRPLVGHSPARLLLPSALAGAALTLAADIVVRLPPTGLELKLGVITALLGAPFFLYLVLKARREAAW</sequence>
<evidence type="ECO:0000256" key="9">
    <source>
        <dbReference type="SAM" id="SignalP"/>
    </source>
</evidence>
<protein>
    <submittedName>
        <fullName evidence="10">Transport system permease</fullName>
    </submittedName>
</protein>
<evidence type="ECO:0000256" key="1">
    <source>
        <dbReference type="ARBA" id="ARBA00004651"/>
    </source>
</evidence>
<evidence type="ECO:0000256" key="7">
    <source>
        <dbReference type="ARBA" id="ARBA00023136"/>
    </source>
</evidence>
<feature type="transmembrane region" description="Helical" evidence="8">
    <location>
        <begin position="60"/>
        <end position="77"/>
    </location>
</feature>
<dbReference type="PANTHER" id="PTHR30472:SF25">
    <property type="entry name" value="ABC TRANSPORTER PERMEASE PROTEIN MJ0876-RELATED"/>
    <property type="match status" value="1"/>
</dbReference>
<keyword evidence="11" id="KW-1185">Reference proteome</keyword>
<keyword evidence="9" id="KW-0732">Signal</keyword>
<evidence type="ECO:0000256" key="6">
    <source>
        <dbReference type="ARBA" id="ARBA00022989"/>
    </source>
</evidence>
<comment type="subcellular location">
    <subcellularLocation>
        <location evidence="1">Cell membrane</location>
        <topology evidence="1">Multi-pass membrane protein</topology>
    </subcellularLocation>
</comment>
<dbReference type="STRING" id="1333998.M2A_2999"/>
<keyword evidence="6 8" id="KW-1133">Transmembrane helix</keyword>
<feature type="signal peptide" evidence="9">
    <location>
        <begin position="1"/>
        <end position="21"/>
    </location>
</feature>
<dbReference type="InterPro" id="IPR000522">
    <property type="entry name" value="ABC_transptr_permease_BtuC"/>
</dbReference>